<accession>A0A918XJ42</accession>
<keyword evidence="7" id="KW-1185">Reference proteome</keyword>
<dbReference type="RefSeq" id="WP_193518501.1">
    <property type="nucleotide sequence ID" value="NZ_BMXL01000030.1"/>
</dbReference>
<name>A0A918XJ42_9ACTN</name>
<dbReference type="InterPro" id="IPR046945">
    <property type="entry name" value="RHMD-like"/>
</dbReference>
<dbReference type="InterPro" id="IPR013341">
    <property type="entry name" value="Mandelate_racemase_N_dom"/>
</dbReference>
<dbReference type="GO" id="GO:0000287">
    <property type="term" value="F:magnesium ion binding"/>
    <property type="evidence" value="ECO:0007669"/>
    <property type="project" value="TreeGrafter"/>
</dbReference>
<evidence type="ECO:0000259" key="4">
    <source>
        <dbReference type="Pfam" id="PF02746"/>
    </source>
</evidence>
<evidence type="ECO:0000313" key="6">
    <source>
        <dbReference type="EMBL" id="GHD34518.1"/>
    </source>
</evidence>
<evidence type="ECO:0000256" key="3">
    <source>
        <dbReference type="ARBA" id="ARBA00022842"/>
    </source>
</evidence>
<evidence type="ECO:0000256" key="1">
    <source>
        <dbReference type="ARBA" id="ARBA00001946"/>
    </source>
</evidence>
<comment type="caution">
    <text evidence="6">The sequence shown here is derived from an EMBL/GenBank/DDBJ whole genome shotgun (WGS) entry which is preliminary data.</text>
</comment>
<dbReference type="EMBL" id="BMXL01000030">
    <property type="protein sequence ID" value="GHD34518.1"/>
    <property type="molecule type" value="Genomic_DNA"/>
</dbReference>
<evidence type="ECO:0000256" key="2">
    <source>
        <dbReference type="ARBA" id="ARBA00022723"/>
    </source>
</evidence>
<dbReference type="Gene3D" id="3.20.20.120">
    <property type="entry name" value="Enolase-like C-terminal domain"/>
    <property type="match status" value="1"/>
</dbReference>
<keyword evidence="2" id="KW-0479">Metal-binding</keyword>
<dbReference type="GO" id="GO:0016836">
    <property type="term" value="F:hydro-lyase activity"/>
    <property type="evidence" value="ECO:0007669"/>
    <property type="project" value="TreeGrafter"/>
</dbReference>
<evidence type="ECO:0000259" key="5">
    <source>
        <dbReference type="Pfam" id="PF13378"/>
    </source>
</evidence>
<feature type="domain" description="Mandelate racemase/muconate lactonizing enzyme N-terminal" evidence="4">
    <location>
        <begin position="59"/>
        <end position="132"/>
    </location>
</feature>
<dbReference type="InterPro" id="IPR029017">
    <property type="entry name" value="Enolase-like_N"/>
</dbReference>
<dbReference type="AlphaFoldDB" id="A0A918XJ42"/>
<dbReference type="GO" id="GO:0016052">
    <property type="term" value="P:carbohydrate catabolic process"/>
    <property type="evidence" value="ECO:0007669"/>
    <property type="project" value="TreeGrafter"/>
</dbReference>
<reference evidence="6 7" key="1">
    <citation type="journal article" date="2014" name="Int. J. Syst. Evol. Microbiol.">
        <title>Complete genome sequence of Corynebacterium casei LMG S-19264T (=DSM 44701T), isolated from a smear-ripened cheese.</title>
        <authorList>
            <consortium name="US DOE Joint Genome Institute (JGI-PGF)"/>
            <person name="Walter F."/>
            <person name="Albersmeier A."/>
            <person name="Kalinowski J."/>
            <person name="Ruckert C."/>
        </authorList>
    </citation>
    <scope>NUCLEOTIDE SEQUENCE [LARGE SCALE GENOMIC DNA]</scope>
    <source>
        <strain evidence="6 7">KCTC 19473</strain>
    </source>
</reference>
<evidence type="ECO:0000313" key="7">
    <source>
        <dbReference type="Proteomes" id="UP000654947"/>
    </source>
</evidence>
<protein>
    <submittedName>
        <fullName evidence="6">Galactonate dehydratase</fullName>
    </submittedName>
</protein>
<keyword evidence="3" id="KW-0460">Magnesium</keyword>
<feature type="domain" description="Enolase C-terminal" evidence="5">
    <location>
        <begin position="157"/>
        <end position="366"/>
    </location>
</feature>
<dbReference type="InterPro" id="IPR029065">
    <property type="entry name" value="Enolase_C-like"/>
</dbReference>
<dbReference type="PANTHER" id="PTHR13794">
    <property type="entry name" value="ENOLASE SUPERFAMILY, MANDELATE RACEMASE"/>
    <property type="match status" value="1"/>
</dbReference>
<dbReference type="InterPro" id="IPR036849">
    <property type="entry name" value="Enolase-like_C_sf"/>
</dbReference>
<dbReference type="Pfam" id="PF02746">
    <property type="entry name" value="MR_MLE_N"/>
    <property type="match status" value="1"/>
</dbReference>
<sequence>MESIRKVRIWPLPSQPPDLPPDLSNPIAACALTPAGPAWPEHRHRFVLELVAAQTSGWSGPVSETVALILAGELAPGLLGHDPTQHRALAHRPALGRHRHGAHASQAASAVEMACWDLASRLVGEPVPALLGGPVRSQVPLYASALGLDPAHPAAPEAAAWISQEGWWGQKWPLPRNLVDEGPAALAAVLAPLREAAGTQARFMIDGLGRCRVDQAKRLLPVLGDLDVAVAEDLTPHTADLARLHGAADHWGVALAGGEHTLTARDQHALLTNALLDVFQLEPAWCGGLATSLHAIDTAAALGVPTLPHGDRVAASLALASVCTAVAVPALEWHLTLEPLRQHVFTEALQPADGTLPAPTCPGLSAPPAVPASTAPQVVIA</sequence>
<dbReference type="Pfam" id="PF13378">
    <property type="entry name" value="MR_MLE_C"/>
    <property type="match status" value="1"/>
</dbReference>
<dbReference type="SUPFAM" id="SSF54826">
    <property type="entry name" value="Enolase N-terminal domain-like"/>
    <property type="match status" value="1"/>
</dbReference>
<dbReference type="PANTHER" id="PTHR13794:SF58">
    <property type="entry name" value="MITOCHONDRIAL ENOLASE SUPERFAMILY MEMBER 1"/>
    <property type="match status" value="1"/>
</dbReference>
<organism evidence="6 7">
    <name type="scientific">Nocardiopsis kunsanensis</name>
    <dbReference type="NCBI Taxonomy" id="141693"/>
    <lineage>
        <taxon>Bacteria</taxon>
        <taxon>Bacillati</taxon>
        <taxon>Actinomycetota</taxon>
        <taxon>Actinomycetes</taxon>
        <taxon>Streptosporangiales</taxon>
        <taxon>Nocardiopsidaceae</taxon>
        <taxon>Nocardiopsis</taxon>
    </lineage>
</organism>
<dbReference type="SFLD" id="SFLDS00001">
    <property type="entry name" value="Enolase"/>
    <property type="match status" value="1"/>
</dbReference>
<dbReference type="Proteomes" id="UP000654947">
    <property type="component" value="Unassembled WGS sequence"/>
</dbReference>
<dbReference type="Gene3D" id="3.30.390.10">
    <property type="entry name" value="Enolase-like, N-terminal domain"/>
    <property type="match status" value="1"/>
</dbReference>
<dbReference type="SUPFAM" id="SSF51604">
    <property type="entry name" value="Enolase C-terminal domain-like"/>
    <property type="match status" value="1"/>
</dbReference>
<comment type="cofactor">
    <cofactor evidence="1">
        <name>Mg(2+)</name>
        <dbReference type="ChEBI" id="CHEBI:18420"/>
    </cofactor>
</comment>
<proteinExistence type="predicted"/>
<gene>
    <name evidence="6" type="ORF">GCM10007147_40270</name>
</gene>